<dbReference type="GO" id="GO:0001965">
    <property type="term" value="F:G-protein alpha-subunit binding"/>
    <property type="evidence" value="ECO:0007669"/>
    <property type="project" value="TreeGrafter"/>
</dbReference>
<dbReference type="InterPro" id="IPR003109">
    <property type="entry name" value="GoLoco_motif"/>
</dbReference>
<reference evidence="11" key="1">
    <citation type="submission" date="2003-08" db="EMBL/GenBank/DDBJ databases">
        <authorList>
            <person name="Birren B."/>
            <person name="Nusbaum C."/>
            <person name="Abebe A."/>
            <person name="Abouelleil A."/>
            <person name="Adekoya E."/>
            <person name="Ait-zahra M."/>
            <person name="Allen N."/>
            <person name="Allen T."/>
            <person name="An P."/>
            <person name="Anderson M."/>
            <person name="Anderson S."/>
            <person name="Arachchi H."/>
            <person name="Armbruster J."/>
            <person name="Bachantsang P."/>
            <person name="Baldwin J."/>
            <person name="Barry A."/>
            <person name="Bayul T."/>
            <person name="Blitshsteyn B."/>
            <person name="Bloom T."/>
            <person name="Blye J."/>
            <person name="Boguslavskiy L."/>
            <person name="Borowsky M."/>
            <person name="Boukhgalter B."/>
            <person name="Brunache A."/>
            <person name="Butler J."/>
            <person name="Calixte N."/>
            <person name="Calvo S."/>
            <person name="Camarata J."/>
            <person name="Campo K."/>
            <person name="Chang J."/>
            <person name="Cheshatsang Y."/>
            <person name="Citroen M."/>
            <person name="Collymore A."/>
            <person name="Considine T."/>
            <person name="Cook A."/>
            <person name="Cooke P."/>
            <person name="Corum B."/>
            <person name="Cuomo C."/>
            <person name="David R."/>
            <person name="Dawoe T."/>
            <person name="Degray S."/>
            <person name="Dodge S."/>
            <person name="Dooley K."/>
            <person name="Dorje P."/>
            <person name="Dorjee K."/>
            <person name="Dorris L."/>
            <person name="Duffey N."/>
            <person name="Dupes A."/>
            <person name="Elkins T."/>
            <person name="Engels R."/>
            <person name="Erickson J."/>
            <person name="Farina A."/>
            <person name="Faro S."/>
            <person name="Ferreira P."/>
            <person name="Fischer H."/>
            <person name="Fitzgerald M."/>
            <person name="Foley K."/>
            <person name="Gage D."/>
            <person name="Galagan J."/>
            <person name="Gearin G."/>
            <person name="Gnerre S."/>
            <person name="Gnirke A."/>
            <person name="Goyette A."/>
            <person name="Graham J."/>
            <person name="Grandbois E."/>
            <person name="Gyaltsen K."/>
            <person name="Hafez N."/>
            <person name="Hagopian D."/>
            <person name="Hagos B."/>
            <person name="Hall J."/>
            <person name="Hatcher B."/>
            <person name="Heller A."/>
            <person name="Higgins H."/>
            <person name="Honan T."/>
            <person name="Horn A."/>
            <person name="Houde N."/>
            <person name="Hughes L."/>
            <person name="Hulme W."/>
            <person name="Husby E."/>
            <person name="Iliev I."/>
            <person name="Jaffe D."/>
            <person name="Jones C."/>
            <person name="Kamal M."/>
            <person name="Kamat A."/>
            <person name="Kamvysselis M."/>
            <person name="Karlsson E."/>
            <person name="Kells C."/>
            <person name="Kieu A."/>
            <person name="Kisner P."/>
            <person name="Kodira C."/>
            <person name="Kulbokas E."/>
            <person name="Labutti K."/>
            <person name="Lama D."/>
            <person name="Landers T."/>
            <person name="Leger J."/>
            <person name="Levine S."/>
            <person name="Lewis D."/>
            <person name="Lewis T."/>
            <person name="Lindblad-toh K."/>
            <person name="Liu X."/>
            <person name="Lokyitsang T."/>
            <person name="Lokyitsang Y."/>
            <person name="Lucien O."/>
            <person name="Lui A."/>
            <person name="Ma L.J."/>
            <person name="Mabbitt R."/>
            <person name="Macdonald J."/>
            <person name="Maclean C."/>
            <person name="Major J."/>
            <person name="Manning J."/>
            <person name="Marabella R."/>
            <person name="Maru K."/>
            <person name="Matthews C."/>
            <person name="Mauceli E."/>
            <person name="Mccarthy M."/>
            <person name="Mcdonough S."/>
            <person name="Mcghee T."/>
            <person name="Meldrim J."/>
            <person name="Meneus L."/>
            <person name="Mesirov J."/>
            <person name="Mihalev A."/>
            <person name="Mihova T."/>
            <person name="Mikkelsen T."/>
            <person name="Mlenga V."/>
            <person name="Moru K."/>
            <person name="Mozes J."/>
            <person name="Mulrain L."/>
            <person name="Munson G."/>
            <person name="Naylor J."/>
            <person name="Newes C."/>
            <person name="Nguyen C."/>
            <person name="Nguyen N."/>
            <person name="Nguyen T."/>
            <person name="Nicol R."/>
            <person name="Nielsen C."/>
            <person name="Nizzari M."/>
            <person name="Norbu C."/>
            <person name="Norbu N."/>
            <person name="O'donnell P."/>
            <person name="Okoawo O."/>
            <person name="O'leary S."/>
            <person name="Omotosho B."/>
            <person name="O'neill K."/>
            <person name="Osman S."/>
            <person name="Parker S."/>
            <person name="Perrin D."/>
            <person name="Phunkhang P."/>
            <person name="Piqani B."/>
            <person name="Purcell S."/>
            <person name="Rachupka T."/>
            <person name="Ramasamy U."/>
            <person name="Rameau R."/>
            <person name="Ray V."/>
            <person name="Raymond C."/>
            <person name="Retta R."/>
            <person name="Richardson S."/>
            <person name="Rise C."/>
            <person name="Rodriguez J."/>
            <person name="Rogers J."/>
            <person name="Rogov P."/>
            <person name="Rutman M."/>
            <person name="Schupbach R."/>
            <person name="Seaman C."/>
            <person name="Settipalli S."/>
            <person name="Sharpe T."/>
            <person name="Sheridan J."/>
            <person name="Sherpa N."/>
            <person name="Shi J."/>
            <person name="Smirnov S."/>
            <person name="Smith C."/>
            <person name="Sougnez C."/>
            <person name="Spencer B."/>
            <person name="Stalker J."/>
            <person name="Stange-thomann N."/>
            <person name="Stavropoulos S."/>
            <person name="Stetson K."/>
            <person name="Stone C."/>
            <person name="Stone S."/>
            <person name="Stubbs M."/>
            <person name="Talamas J."/>
            <person name="Tchuinga P."/>
            <person name="Tenzing P."/>
            <person name="Tesfaye S."/>
            <person name="Theodore J."/>
            <person name="Thoulutsang Y."/>
            <person name="Topham K."/>
            <person name="Towey S."/>
            <person name="Tsamla T."/>
            <person name="Tsomo N."/>
            <person name="Vallee D."/>
            <person name="Vassiliev H."/>
            <person name="Venkataraman V."/>
            <person name="Vinson J."/>
            <person name="Vo A."/>
            <person name="Wade C."/>
            <person name="Wang S."/>
            <person name="Wangchuk T."/>
            <person name="Wangdi T."/>
            <person name="Whittaker C."/>
            <person name="Wilkinson J."/>
            <person name="Wu Y."/>
            <person name="Wyman D."/>
            <person name="Yadav S."/>
            <person name="Yang S."/>
            <person name="Yang X."/>
            <person name="Yeager S."/>
            <person name="Yee E."/>
            <person name="Young G."/>
            <person name="Zainoun J."/>
            <person name="Zembeck L."/>
            <person name="Zimmer A."/>
            <person name="Zody M."/>
            <person name="Lander E."/>
        </authorList>
    </citation>
    <scope>NUCLEOTIDE SEQUENCE [LARGE SCALE GENOMIC DNA]</scope>
</reference>
<dbReference type="GO" id="GO:0005938">
    <property type="term" value="C:cell cortex"/>
    <property type="evidence" value="ECO:0007669"/>
    <property type="project" value="TreeGrafter"/>
</dbReference>
<keyword evidence="6" id="KW-0677">Repeat</keyword>
<dbReference type="Ensembl" id="ENSCSAVT00000005799.1">
    <property type="protein sequence ID" value="ENSCSAVP00000005724.1"/>
    <property type="gene ID" value="ENSCSAVG00000003408.1"/>
</dbReference>
<dbReference type="GO" id="GO:0016020">
    <property type="term" value="C:membrane"/>
    <property type="evidence" value="ECO:0007669"/>
    <property type="project" value="UniProtKB-SubCell"/>
</dbReference>
<evidence type="ECO:0000256" key="3">
    <source>
        <dbReference type="ARBA" id="ARBA00022475"/>
    </source>
</evidence>
<keyword evidence="11" id="KW-1185">Reference proteome</keyword>
<dbReference type="HOGENOM" id="CLU_102588_0_0_1"/>
<dbReference type="PANTHER" id="PTHR45954:SF1">
    <property type="entry name" value="LD33695P"/>
    <property type="match status" value="1"/>
</dbReference>
<evidence type="ECO:0000256" key="2">
    <source>
        <dbReference type="ARBA" id="ARBA00004496"/>
    </source>
</evidence>
<dbReference type="InterPro" id="IPR052386">
    <property type="entry name" value="GPSM"/>
</dbReference>
<feature type="region of interest" description="Disordered" evidence="9">
    <location>
        <begin position="182"/>
        <end position="201"/>
    </location>
</feature>
<keyword evidence="5" id="KW-0597">Phosphoprotein</keyword>
<keyword evidence="3" id="KW-1003">Cell membrane</keyword>
<keyword evidence="4" id="KW-0963">Cytoplasm</keyword>
<evidence type="ECO:0000256" key="4">
    <source>
        <dbReference type="ARBA" id="ARBA00022490"/>
    </source>
</evidence>
<evidence type="ECO:0000256" key="9">
    <source>
        <dbReference type="SAM" id="MobiDB-lite"/>
    </source>
</evidence>
<evidence type="ECO:0000313" key="10">
    <source>
        <dbReference type="Ensembl" id="ENSCSAVP00000005724.1"/>
    </source>
</evidence>
<evidence type="ECO:0000313" key="11">
    <source>
        <dbReference type="Proteomes" id="UP000007875"/>
    </source>
</evidence>
<proteinExistence type="predicted"/>
<dbReference type="PANTHER" id="PTHR45954">
    <property type="entry name" value="LD33695P"/>
    <property type="match status" value="1"/>
</dbReference>
<sequence length="234" mass="26389">MSNIDAINRNGTLDAQQVDIDISPPVPPTHQGSEHFFDMLTRLQGRRMNDQRAEMRGDNYDELPEFLRPRIDPPLDGDMEQAAAPMPAVDNDTEEHHEKMNNMISMLARSQSKRLNEQRVSLSTLPGLRINGEGVDNGGHNLPGPSNGVDHSDRNNNAQENQPRMLDDNFFDNLMRCQGTRLNDQRTSAPSGELPIYPTPTIPDEDFMSLIVRLQSSRIDDQRCRFEPESSGPQ</sequence>
<dbReference type="AlphaFoldDB" id="H2YK72"/>
<dbReference type="GO" id="GO:0005092">
    <property type="term" value="F:GDP-dissociation inhibitor activity"/>
    <property type="evidence" value="ECO:0007669"/>
    <property type="project" value="TreeGrafter"/>
</dbReference>
<comment type="subcellular location">
    <subcellularLocation>
        <location evidence="2">Cytoplasm</location>
    </subcellularLocation>
    <subcellularLocation>
        <location evidence="1">Membrane</location>
    </subcellularLocation>
</comment>
<keyword evidence="8" id="KW-0472">Membrane</keyword>
<dbReference type="InParanoid" id="H2YK72"/>
<evidence type="ECO:0000256" key="6">
    <source>
        <dbReference type="ARBA" id="ARBA00022737"/>
    </source>
</evidence>
<evidence type="ECO:0000256" key="8">
    <source>
        <dbReference type="ARBA" id="ARBA00023136"/>
    </source>
</evidence>
<evidence type="ECO:0000256" key="7">
    <source>
        <dbReference type="ARBA" id="ARBA00022803"/>
    </source>
</evidence>
<dbReference type="InterPro" id="IPR011990">
    <property type="entry name" value="TPR-like_helical_dom_sf"/>
</dbReference>
<organism evidence="10 11">
    <name type="scientific">Ciona savignyi</name>
    <name type="common">Pacific transparent sea squirt</name>
    <dbReference type="NCBI Taxonomy" id="51511"/>
    <lineage>
        <taxon>Eukaryota</taxon>
        <taxon>Metazoa</taxon>
        <taxon>Chordata</taxon>
        <taxon>Tunicata</taxon>
        <taxon>Ascidiacea</taxon>
        <taxon>Phlebobranchia</taxon>
        <taxon>Cionidae</taxon>
        <taxon>Ciona</taxon>
    </lineage>
</organism>
<dbReference type="PROSITE" id="PS50877">
    <property type="entry name" value="GOLOCO"/>
    <property type="match status" value="4"/>
</dbReference>
<dbReference type="Gene3D" id="1.25.40.10">
    <property type="entry name" value="Tetratricopeptide repeat domain"/>
    <property type="match status" value="2"/>
</dbReference>
<protein>
    <submittedName>
        <fullName evidence="10">Uncharacterized protein</fullName>
    </submittedName>
</protein>
<reference evidence="10" key="2">
    <citation type="submission" date="2025-08" db="UniProtKB">
        <authorList>
            <consortium name="Ensembl"/>
        </authorList>
    </citation>
    <scope>IDENTIFICATION</scope>
</reference>
<keyword evidence="7" id="KW-0802">TPR repeat</keyword>
<dbReference type="Pfam" id="PF02188">
    <property type="entry name" value="GoLoco"/>
    <property type="match status" value="4"/>
</dbReference>
<dbReference type="SMART" id="SM00390">
    <property type="entry name" value="GoLoco"/>
    <property type="match status" value="4"/>
</dbReference>
<dbReference type="GO" id="GO:0000132">
    <property type="term" value="P:establishment of mitotic spindle orientation"/>
    <property type="evidence" value="ECO:0007669"/>
    <property type="project" value="TreeGrafter"/>
</dbReference>
<accession>H2YK72</accession>
<feature type="region of interest" description="Disordered" evidence="9">
    <location>
        <begin position="127"/>
        <end position="167"/>
    </location>
</feature>
<evidence type="ECO:0000256" key="5">
    <source>
        <dbReference type="ARBA" id="ARBA00022553"/>
    </source>
</evidence>
<dbReference type="Proteomes" id="UP000007875">
    <property type="component" value="Unassembled WGS sequence"/>
</dbReference>
<name>H2YK72_CIOSA</name>
<evidence type="ECO:0000256" key="1">
    <source>
        <dbReference type="ARBA" id="ARBA00004370"/>
    </source>
</evidence>
<dbReference type="STRING" id="51511.ENSCSAVP00000005724"/>
<dbReference type="eggNOG" id="KOG1130">
    <property type="taxonomic scope" value="Eukaryota"/>
</dbReference>
<reference evidence="10" key="3">
    <citation type="submission" date="2025-09" db="UniProtKB">
        <authorList>
            <consortium name="Ensembl"/>
        </authorList>
    </citation>
    <scope>IDENTIFICATION</scope>
</reference>